<feature type="transmembrane region" description="Helical" evidence="1">
    <location>
        <begin position="154"/>
        <end position="174"/>
    </location>
</feature>
<feature type="transmembrane region" description="Helical" evidence="1">
    <location>
        <begin position="12"/>
        <end position="37"/>
    </location>
</feature>
<keyword evidence="1" id="KW-0472">Membrane</keyword>
<evidence type="ECO:0000313" key="2">
    <source>
        <dbReference type="EMBL" id="RVT71190.1"/>
    </source>
</evidence>
<organism evidence="2 3">
    <name type="scientific">Flavobacterium sufflavum</name>
    <dbReference type="NCBI Taxonomy" id="1921138"/>
    <lineage>
        <taxon>Bacteria</taxon>
        <taxon>Pseudomonadati</taxon>
        <taxon>Bacteroidota</taxon>
        <taxon>Flavobacteriia</taxon>
        <taxon>Flavobacteriales</taxon>
        <taxon>Flavobacteriaceae</taxon>
        <taxon>Flavobacterium</taxon>
    </lineage>
</organism>
<evidence type="ECO:0000313" key="3">
    <source>
        <dbReference type="Proteomes" id="UP000285211"/>
    </source>
</evidence>
<feature type="transmembrane region" description="Helical" evidence="1">
    <location>
        <begin position="89"/>
        <end position="110"/>
    </location>
</feature>
<dbReference type="InterPro" id="IPR009339">
    <property type="entry name" value="DUF998"/>
</dbReference>
<keyword evidence="1" id="KW-0812">Transmembrane</keyword>
<dbReference type="OrthoDB" id="1344570at2"/>
<dbReference type="Pfam" id="PF06197">
    <property type="entry name" value="DUF998"/>
    <property type="match status" value="1"/>
</dbReference>
<keyword evidence="1" id="KW-1133">Transmembrane helix</keyword>
<sequence>MRITQFNLVKVVAMICIISCISDFIVLFLLGNCYPGYSQLKNTISSLGASVSPVSYVISLWWIFIGTVFVFFGIIIGKAFDINHKNVKIASLLIILYGLGEGIGSGLFKADRIEGGLTKPFIIHNILGGIGVIAALILPLIMRKLITKKTMFHFYLFSWVVFIIGIITMLLFAIRFSPNEHNFLVLYKGLWQRLFLLNLYTYFIVISIIMYNKEV</sequence>
<feature type="transmembrane region" description="Helical" evidence="1">
    <location>
        <begin position="57"/>
        <end position="77"/>
    </location>
</feature>
<protein>
    <submittedName>
        <fullName evidence="2">DUF998 domain-containing protein</fullName>
    </submittedName>
</protein>
<dbReference type="RefSeq" id="WP_128197727.1">
    <property type="nucleotide sequence ID" value="NZ_SACJ01000017.1"/>
</dbReference>
<reference evidence="2 3" key="1">
    <citation type="submission" date="2019-01" db="EMBL/GenBank/DDBJ databases">
        <authorList>
            <person name="Chen W.-M."/>
        </authorList>
    </citation>
    <scope>NUCLEOTIDE SEQUENCE [LARGE SCALE GENOMIC DNA]</scope>
    <source>
        <strain evidence="2 3">BBQ-12</strain>
    </source>
</reference>
<name>A0A437KKM1_9FLAO</name>
<feature type="transmembrane region" description="Helical" evidence="1">
    <location>
        <begin position="194"/>
        <end position="211"/>
    </location>
</feature>
<comment type="caution">
    <text evidence="2">The sequence shown here is derived from an EMBL/GenBank/DDBJ whole genome shotgun (WGS) entry which is preliminary data.</text>
</comment>
<dbReference type="Proteomes" id="UP000285211">
    <property type="component" value="Unassembled WGS sequence"/>
</dbReference>
<accession>A0A437KKM1</accession>
<proteinExistence type="predicted"/>
<feature type="transmembrane region" description="Helical" evidence="1">
    <location>
        <begin position="122"/>
        <end position="142"/>
    </location>
</feature>
<evidence type="ECO:0000256" key="1">
    <source>
        <dbReference type="SAM" id="Phobius"/>
    </source>
</evidence>
<gene>
    <name evidence="2" type="ORF">EOD40_17415</name>
</gene>
<dbReference type="EMBL" id="SACJ01000017">
    <property type="protein sequence ID" value="RVT71190.1"/>
    <property type="molecule type" value="Genomic_DNA"/>
</dbReference>
<dbReference type="AlphaFoldDB" id="A0A437KKM1"/>
<keyword evidence="3" id="KW-1185">Reference proteome</keyword>